<dbReference type="GO" id="GO:0003700">
    <property type="term" value="F:DNA-binding transcription factor activity"/>
    <property type="evidence" value="ECO:0007669"/>
    <property type="project" value="InterPro"/>
</dbReference>
<dbReference type="SUPFAM" id="SSF46955">
    <property type="entry name" value="Putative DNA-binding domain"/>
    <property type="match status" value="1"/>
</dbReference>
<keyword evidence="3 7" id="KW-0238">DNA-binding</keyword>
<organism evidence="7 8">
    <name type="scientific">Halopseudomonas salegens</name>
    <dbReference type="NCBI Taxonomy" id="1434072"/>
    <lineage>
        <taxon>Bacteria</taxon>
        <taxon>Pseudomonadati</taxon>
        <taxon>Pseudomonadota</taxon>
        <taxon>Gammaproteobacteria</taxon>
        <taxon>Pseudomonadales</taxon>
        <taxon>Pseudomonadaceae</taxon>
        <taxon>Halopseudomonas</taxon>
    </lineage>
</organism>
<keyword evidence="8" id="KW-1185">Reference proteome</keyword>
<evidence type="ECO:0000256" key="3">
    <source>
        <dbReference type="ARBA" id="ARBA00023125"/>
    </source>
</evidence>
<dbReference type="PROSITE" id="PS50937">
    <property type="entry name" value="HTH_MERR_2"/>
    <property type="match status" value="1"/>
</dbReference>
<gene>
    <name evidence="7" type="ORF">SAMN05216210_2002</name>
</gene>
<evidence type="ECO:0000313" key="7">
    <source>
        <dbReference type="EMBL" id="SDU13976.1"/>
    </source>
</evidence>
<dbReference type="InterPro" id="IPR000551">
    <property type="entry name" value="MerR-type_HTH_dom"/>
</dbReference>
<evidence type="ECO:0000313" key="8">
    <source>
        <dbReference type="Proteomes" id="UP000243924"/>
    </source>
</evidence>
<proteinExistence type="predicted"/>
<dbReference type="PANTHER" id="PTHR30204:SF69">
    <property type="entry name" value="MERR-FAMILY TRANSCRIPTIONAL REGULATOR"/>
    <property type="match status" value="1"/>
</dbReference>
<dbReference type="InterPro" id="IPR009061">
    <property type="entry name" value="DNA-bd_dom_put_sf"/>
</dbReference>
<evidence type="ECO:0000256" key="2">
    <source>
        <dbReference type="ARBA" id="ARBA00023015"/>
    </source>
</evidence>
<dbReference type="SMART" id="SM00422">
    <property type="entry name" value="HTH_MERR"/>
    <property type="match status" value="1"/>
</dbReference>
<name>A0A1H2G2W9_9GAMM</name>
<sequence length="141" mass="15910">MLIGELARRTGASPKAIRLYEARKLLPRVPRKGAYRVYGEEHVQQIQVIRQAQVLGFTLTELGSALKADQVEPDWETLLQQLDRKKTAIRNTIRQLEQLELQVDRIGADIRLCLAESANTSQALCEGVARTHMENMPNGHP</sequence>
<dbReference type="InterPro" id="IPR047057">
    <property type="entry name" value="MerR_fam"/>
</dbReference>
<evidence type="ECO:0000256" key="4">
    <source>
        <dbReference type="ARBA" id="ARBA00023163"/>
    </source>
</evidence>
<dbReference type="Gene3D" id="1.10.1660.10">
    <property type="match status" value="1"/>
</dbReference>
<keyword evidence="2" id="KW-0805">Transcription regulation</keyword>
<dbReference type="Proteomes" id="UP000243924">
    <property type="component" value="Chromosome I"/>
</dbReference>
<feature type="coiled-coil region" evidence="5">
    <location>
        <begin position="79"/>
        <end position="109"/>
    </location>
</feature>
<evidence type="ECO:0000256" key="1">
    <source>
        <dbReference type="ARBA" id="ARBA00022491"/>
    </source>
</evidence>
<keyword evidence="1" id="KW-0678">Repressor</keyword>
<dbReference type="AlphaFoldDB" id="A0A1H2G2W9"/>
<protein>
    <submittedName>
        <fullName evidence="7">DNA-binding transcriptional regulator, MerR family</fullName>
    </submittedName>
</protein>
<dbReference type="Pfam" id="PF13411">
    <property type="entry name" value="MerR_1"/>
    <property type="match status" value="1"/>
</dbReference>
<accession>A0A1H2G2W9</accession>
<keyword evidence="5" id="KW-0175">Coiled coil</keyword>
<dbReference type="STRING" id="1434072.SAMN05216210_2002"/>
<reference evidence="8" key="1">
    <citation type="submission" date="2016-10" db="EMBL/GenBank/DDBJ databases">
        <authorList>
            <person name="Varghese N."/>
            <person name="Submissions S."/>
        </authorList>
    </citation>
    <scope>NUCLEOTIDE SEQUENCE [LARGE SCALE GENOMIC DNA]</scope>
    <source>
        <strain evidence="8">CECT 8338</strain>
    </source>
</reference>
<dbReference type="EMBL" id="LT629787">
    <property type="protein sequence ID" value="SDU13976.1"/>
    <property type="molecule type" value="Genomic_DNA"/>
</dbReference>
<evidence type="ECO:0000256" key="5">
    <source>
        <dbReference type="SAM" id="Coils"/>
    </source>
</evidence>
<feature type="domain" description="HTH merR-type" evidence="6">
    <location>
        <begin position="1"/>
        <end position="68"/>
    </location>
</feature>
<dbReference type="GO" id="GO:0003677">
    <property type="term" value="F:DNA binding"/>
    <property type="evidence" value="ECO:0007669"/>
    <property type="project" value="UniProtKB-KW"/>
</dbReference>
<evidence type="ECO:0000259" key="6">
    <source>
        <dbReference type="PROSITE" id="PS50937"/>
    </source>
</evidence>
<keyword evidence="4" id="KW-0804">Transcription</keyword>
<dbReference type="PANTHER" id="PTHR30204">
    <property type="entry name" value="REDOX-CYCLING DRUG-SENSING TRANSCRIPTIONAL ACTIVATOR SOXR"/>
    <property type="match status" value="1"/>
</dbReference>
<dbReference type="PRINTS" id="PR00040">
    <property type="entry name" value="HTHMERR"/>
</dbReference>